<feature type="region of interest" description="Disordered" evidence="1">
    <location>
        <begin position="54"/>
        <end position="86"/>
    </location>
</feature>
<comment type="caution">
    <text evidence="2">The sequence shown here is derived from an EMBL/GenBank/DDBJ whole genome shotgun (WGS) entry which is preliminary data.</text>
</comment>
<dbReference type="Proteomes" id="UP001292094">
    <property type="component" value="Unassembled WGS sequence"/>
</dbReference>
<gene>
    <name evidence="2" type="ORF">Pmani_002307</name>
</gene>
<evidence type="ECO:0000256" key="1">
    <source>
        <dbReference type="SAM" id="MobiDB-lite"/>
    </source>
</evidence>
<organism evidence="2 3">
    <name type="scientific">Petrolisthes manimaculis</name>
    <dbReference type="NCBI Taxonomy" id="1843537"/>
    <lineage>
        <taxon>Eukaryota</taxon>
        <taxon>Metazoa</taxon>
        <taxon>Ecdysozoa</taxon>
        <taxon>Arthropoda</taxon>
        <taxon>Crustacea</taxon>
        <taxon>Multicrustacea</taxon>
        <taxon>Malacostraca</taxon>
        <taxon>Eumalacostraca</taxon>
        <taxon>Eucarida</taxon>
        <taxon>Decapoda</taxon>
        <taxon>Pleocyemata</taxon>
        <taxon>Anomura</taxon>
        <taxon>Galatheoidea</taxon>
        <taxon>Porcellanidae</taxon>
        <taxon>Petrolisthes</taxon>
    </lineage>
</organism>
<feature type="compositionally biased region" description="Basic and acidic residues" evidence="1">
    <location>
        <begin position="225"/>
        <end position="238"/>
    </location>
</feature>
<name>A0AAE1QI69_9EUCA</name>
<keyword evidence="3" id="KW-1185">Reference proteome</keyword>
<evidence type="ECO:0000313" key="2">
    <source>
        <dbReference type="EMBL" id="KAK4327211.1"/>
    </source>
</evidence>
<proteinExistence type="predicted"/>
<feature type="region of interest" description="Disordered" evidence="1">
    <location>
        <begin position="180"/>
        <end position="267"/>
    </location>
</feature>
<reference evidence="2" key="1">
    <citation type="submission" date="2023-11" db="EMBL/GenBank/DDBJ databases">
        <title>Genome assemblies of two species of porcelain crab, Petrolisthes cinctipes and Petrolisthes manimaculis (Anomura: Porcellanidae).</title>
        <authorList>
            <person name="Angst P."/>
        </authorList>
    </citation>
    <scope>NUCLEOTIDE SEQUENCE</scope>
    <source>
        <strain evidence="2">PB745_02</strain>
        <tissue evidence="2">Gill</tissue>
    </source>
</reference>
<feature type="compositionally biased region" description="Basic and acidic residues" evidence="1">
    <location>
        <begin position="202"/>
        <end position="218"/>
    </location>
</feature>
<feature type="compositionally biased region" description="Basic residues" evidence="1">
    <location>
        <begin position="243"/>
        <end position="255"/>
    </location>
</feature>
<accession>A0AAE1QI69</accession>
<protein>
    <submittedName>
        <fullName evidence="2">Uncharacterized protein</fullName>
    </submittedName>
</protein>
<dbReference type="EMBL" id="JAWZYT010000163">
    <property type="protein sequence ID" value="KAK4327211.1"/>
    <property type="molecule type" value="Genomic_DNA"/>
</dbReference>
<sequence length="370" mass="42216">MEGLTIFCFVSVDLQRTFSSPNTFFNTRTGETALSEQLPLFLGTANLLEEAEIQPERNCNEDYDRESPEDLQRKQRREDEEISPEDKEYKGVLLGYPVTHNLDAIRTHPLVKDAERCQKYGHPRAVCKNPVICGICSGLHETKTCVKAHNEGQKTSSRCPSKSHHGWLRSCPARLERIHQAIRPRNGTKTAPGPRPKSTAWKKADRQEPPILQDDKEFPQLGETLRTREVNETQRGDELPTFPKKKRKPKKKKKYSNNPAAFPPPPPLQEEVVIERSQNREEVVQLTQSMLADVTGEGSSLPRYQANGRRGIYCHPKHAGITTGTSQQECPTGKCQRPRRTLHACQTRKKRRHLKGKWPSHITPIKTRCR</sequence>
<evidence type="ECO:0000313" key="3">
    <source>
        <dbReference type="Proteomes" id="UP001292094"/>
    </source>
</evidence>
<dbReference type="AlphaFoldDB" id="A0AAE1QI69"/>